<evidence type="ECO:0000259" key="7">
    <source>
        <dbReference type="Pfam" id="PF02706"/>
    </source>
</evidence>
<evidence type="ECO:0000256" key="4">
    <source>
        <dbReference type="ARBA" id="ARBA00022989"/>
    </source>
</evidence>
<evidence type="ECO:0000256" key="6">
    <source>
        <dbReference type="SAM" id="Phobius"/>
    </source>
</evidence>
<feature type="transmembrane region" description="Helical" evidence="6">
    <location>
        <begin position="21"/>
        <end position="40"/>
    </location>
</feature>
<evidence type="ECO:0000256" key="2">
    <source>
        <dbReference type="ARBA" id="ARBA00022475"/>
    </source>
</evidence>
<evidence type="ECO:0000256" key="1">
    <source>
        <dbReference type="ARBA" id="ARBA00004651"/>
    </source>
</evidence>
<keyword evidence="3 6" id="KW-0812">Transmembrane</keyword>
<dbReference type="InterPro" id="IPR003856">
    <property type="entry name" value="LPS_length_determ_N"/>
</dbReference>
<dbReference type="AlphaFoldDB" id="A0A645C700"/>
<proteinExistence type="predicted"/>
<keyword evidence="4 6" id="KW-1133">Transmembrane helix</keyword>
<dbReference type="GO" id="GO:0005886">
    <property type="term" value="C:plasma membrane"/>
    <property type="evidence" value="ECO:0007669"/>
    <property type="project" value="UniProtKB-SubCell"/>
</dbReference>
<evidence type="ECO:0000313" key="8">
    <source>
        <dbReference type="EMBL" id="MPM73355.1"/>
    </source>
</evidence>
<feature type="domain" description="Polysaccharide chain length determinant N-terminal" evidence="7">
    <location>
        <begin position="7"/>
        <end position="92"/>
    </location>
</feature>
<reference evidence="8" key="1">
    <citation type="submission" date="2019-08" db="EMBL/GenBank/DDBJ databases">
        <authorList>
            <person name="Kucharzyk K."/>
            <person name="Murdoch R.W."/>
            <person name="Higgins S."/>
            <person name="Loffler F."/>
        </authorList>
    </citation>
    <scope>NUCLEOTIDE SEQUENCE</scope>
</reference>
<evidence type="ECO:0000256" key="5">
    <source>
        <dbReference type="ARBA" id="ARBA00023136"/>
    </source>
</evidence>
<dbReference type="PANTHER" id="PTHR32309:SF13">
    <property type="entry name" value="FERRIC ENTEROBACTIN TRANSPORT PROTEIN FEPE"/>
    <property type="match status" value="1"/>
</dbReference>
<dbReference type="GO" id="GO:0004713">
    <property type="term" value="F:protein tyrosine kinase activity"/>
    <property type="evidence" value="ECO:0007669"/>
    <property type="project" value="TreeGrafter"/>
</dbReference>
<evidence type="ECO:0000256" key="3">
    <source>
        <dbReference type="ARBA" id="ARBA00022692"/>
    </source>
</evidence>
<comment type="caution">
    <text evidence="8">The sequence shown here is derived from an EMBL/GenBank/DDBJ whole genome shotgun (WGS) entry which is preliminary data.</text>
</comment>
<accession>A0A645C700</accession>
<comment type="subcellular location">
    <subcellularLocation>
        <location evidence="1">Cell membrane</location>
        <topology evidence="1">Multi-pass membrane protein</topology>
    </subcellularLocation>
</comment>
<dbReference type="InterPro" id="IPR050445">
    <property type="entry name" value="Bact_polysacc_biosynth/exp"/>
</dbReference>
<keyword evidence="2" id="KW-1003">Cell membrane</keyword>
<feature type="transmembrane region" description="Helical" evidence="6">
    <location>
        <begin position="173"/>
        <end position="192"/>
    </location>
</feature>
<sequence length="249" mass="27686">MEGRFFLSEIFSMLRKRIGQIIVAGLLGLLVAGVYTFFFVTPTYSSTSKIVVNQTQNTDQALTNTDIQTNLSLINTYQSIIKEPIILEDVIQRTDSDLTVDQLKNLIRVSTETNSLVFGVIITHVNPFEAAELANAIAVVFQEKIGNILEVESVTILSTAAPSLTPISPNNPLNLLIGLFFGLMLGIVWAYLAELTNKSVKDEKFIESLGWTNLGSILEMSATEINDSRLFKDTQIQEVKTGRNKRRRV</sequence>
<name>A0A645C700_9ZZZZ</name>
<organism evidence="8">
    <name type="scientific">bioreactor metagenome</name>
    <dbReference type="NCBI Taxonomy" id="1076179"/>
    <lineage>
        <taxon>unclassified sequences</taxon>
        <taxon>metagenomes</taxon>
        <taxon>ecological metagenomes</taxon>
    </lineage>
</organism>
<gene>
    <name evidence="8" type="primary">ywqC_7</name>
    <name evidence="8" type="ORF">SDC9_120335</name>
</gene>
<dbReference type="EMBL" id="VSSQ01025308">
    <property type="protein sequence ID" value="MPM73355.1"/>
    <property type="molecule type" value="Genomic_DNA"/>
</dbReference>
<dbReference type="PANTHER" id="PTHR32309">
    <property type="entry name" value="TYROSINE-PROTEIN KINASE"/>
    <property type="match status" value="1"/>
</dbReference>
<protein>
    <submittedName>
        <fullName evidence="8">Putative capsular polysaccharide biosynthesis protein YwqC</fullName>
    </submittedName>
</protein>
<keyword evidence="5 6" id="KW-0472">Membrane</keyword>
<dbReference type="Pfam" id="PF02706">
    <property type="entry name" value="Wzz"/>
    <property type="match status" value="1"/>
</dbReference>